<name>A0A7J0DGG6_9ERIC</name>
<keyword evidence="1" id="KW-1133">Transmembrane helix</keyword>
<organism evidence="2 3">
    <name type="scientific">Actinidia rufa</name>
    <dbReference type="NCBI Taxonomy" id="165716"/>
    <lineage>
        <taxon>Eukaryota</taxon>
        <taxon>Viridiplantae</taxon>
        <taxon>Streptophyta</taxon>
        <taxon>Embryophyta</taxon>
        <taxon>Tracheophyta</taxon>
        <taxon>Spermatophyta</taxon>
        <taxon>Magnoliopsida</taxon>
        <taxon>eudicotyledons</taxon>
        <taxon>Gunneridae</taxon>
        <taxon>Pentapetalae</taxon>
        <taxon>asterids</taxon>
        <taxon>Ericales</taxon>
        <taxon>Actinidiaceae</taxon>
        <taxon>Actinidia</taxon>
    </lineage>
</organism>
<gene>
    <name evidence="2" type="ORF">Acr_00g0029450</name>
</gene>
<protein>
    <submittedName>
        <fullName evidence="2">Uncharacterized protein</fullName>
    </submittedName>
</protein>
<dbReference type="Proteomes" id="UP000585474">
    <property type="component" value="Unassembled WGS sequence"/>
</dbReference>
<dbReference type="EMBL" id="BJWL01000192">
    <property type="protein sequence ID" value="GFS33587.1"/>
    <property type="molecule type" value="Genomic_DNA"/>
</dbReference>
<feature type="transmembrane region" description="Helical" evidence="1">
    <location>
        <begin position="48"/>
        <end position="73"/>
    </location>
</feature>
<accession>A0A7J0DGG6</accession>
<evidence type="ECO:0000256" key="1">
    <source>
        <dbReference type="SAM" id="Phobius"/>
    </source>
</evidence>
<comment type="caution">
    <text evidence="2">The sequence shown here is derived from an EMBL/GenBank/DDBJ whole genome shotgun (WGS) entry which is preliminary data.</text>
</comment>
<sequence length="172" mass="19560">MNHLDISRCWSVVAISSIRRVGTWAISNIFFEISPLDQVSYLLLQLEAVFSVVPMVLVELAILVLISLSGVGLDLSKSLYEFLVFDLCEFLSYESIERSSVGLRLLSFVIFSSSPFALGFGQLFYSNVFVGFALECRLGFRNTFGKRVEKRIRVKSFHHCHDYYLVTGAFYL</sequence>
<evidence type="ECO:0000313" key="2">
    <source>
        <dbReference type="EMBL" id="GFS33587.1"/>
    </source>
</evidence>
<keyword evidence="3" id="KW-1185">Reference proteome</keyword>
<keyword evidence="1" id="KW-0812">Transmembrane</keyword>
<proteinExistence type="predicted"/>
<keyword evidence="1" id="KW-0472">Membrane</keyword>
<evidence type="ECO:0000313" key="3">
    <source>
        <dbReference type="Proteomes" id="UP000585474"/>
    </source>
</evidence>
<dbReference type="AlphaFoldDB" id="A0A7J0DGG6"/>
<reference evidence="3" key="1">
    <citation type="submission" date="2019-07" db="EMBL/GenBank/DDBJ databases">
        <title>De Novo Assembly of kiwifruit Actinidia rufa.</title>
        <authorList>
            <person name="Sugita-Konishi S."/>
            <person name="Sato K."/>
            <person name="Mori E."/>
            <person name="Abe Y."/>
            <person name="Kisaki G."/>
            <person name="Hamano K."/>
            <person name="Suezawa K."/>
            <person name="Otani M."/>
            <person name="Fukuda T."/>
            <person name="Manabe T."/>
            <person name="Gomi K."/>
            <person name="Tabuchi M."/>
            <person name="Akimitsu K."/>
            <person name="Kataoka I."/>
        </authorList>
    </citation>
    <scope>NUCLEOTIDE SEQUENCE [LARGE SCALE GENOMIC DNA]</scope>
    <source>
        <strain evidence="3">cv. Fuchu</strain>
    </source>
</reference>